<sequence>MDLPEMDVSGVALDDSSTVYTTAQLLTDLKDIWRSERLAPELLPHKQETVEMLLEQIGTVESNLEKAKHVKDPFFLHCHKMEANRVRYMLSNYLRCRLEKLENYALHYLQLSAAERDFVMTTAEYKFLQRYQADTEELIEGSVRTFLPANLAILDKWKEAPLKPRLESFVFVKPREQINGLILGASDAPVSLEQHSQYLLRYSAVRKPVMENKVILISPISSASLQEIFLSSLF</sequence>
<dbReference type="AlphaFoldDB" id="A0A1W0X473"/>
<feature type="domain" description="DNA replication complex GINS protein SLD5 C-terminal" evidence="8">
    <location>
        <begin position="164"/>
        <end position="217"/>
    </location>
</feature>
<proteinExistence type="inferred from homology"/>
<dbReference type="GO" id="GO:0006261">
    <property type="term" value="P:DNA-templated DNA replication"/>
    <property type="evidence" value="ECO:0007669"/>
    <property type="project" value="InterPro"/>
</dbReference>
<dbReference type="CDD" id="cd11711">
    <property type="entry name" value="GINS_A_Sld5"/>
    <property type="match status" value="1"/>
</dbReference>
<dbReference type="InterPro" id="IPR038749">
    <property type="entry name" value="Sld5_GINS_A"/>
</dbReference>
<evidence type="ECO:0000313" key="9">
    <source>
        <dbReference type="EMBL" id="OQV22228.1"/>
    </source>
</evidence>
<name>A0A1W0X473_HYPEX</name>
<comment type="subcellular location">
    <subcellularLocation>
        <location evidence="1 6">Nucleus</location>
    </subcellularLocation>
</comment>
<organism evidence="9 10">
    <name type="scientific">Hypsibius exemplaris</name>
    <name type="common">Freshwater tardigrade</name>
    <dbReference type="NCBI Taxonomy" id="2072580"/>
    <lineage>
        <taxon>Eukaryota</taxon>
        <taxon>Metazoa</taxon>
        <taxon>Ecdysozoa</taxon>
        <taxon>Tardigrada</taxon>
        <taxon>Eutardigrada</taxon>
        <taxon>Parachela</taxon>
        <taxon>Hypsibioidea</taxon>
        <taxon>Hypsibiidae</taxon>
        <taxon>Hypsibius</taxon>
    </lineage>
</organism>
<evidence type="ECO:0000259" key="8">
    <source>
        <dbReference type="Pfam" id="PF16922"/>
    </source>
</evidence>
<evidence type="ECO:0000256" key="3">
    <source>
        <dbReference type="ARBA" id="ARBA00014804"/>
    </source>
</evidence>
<dbReference type="Pfam" id="PF05916">
    <property type="entry name" value="Sld5"/>
    <property type="match status" value="1"/>
</dbReference>
<dbReference type="Gene3D" id="3.40.5.60">
    <property type="match status" value="1"/>
</dbReference>
<dbReference type="InterPro" id="IPR031633">
    <property type="entry name" value="SLD5_C"/>
</dbReference>
<accession>A0A1W0X473</accession>
<evidence type="ECO:0000256" key="6">
    <source>
        <dbReference type="PIRNR" id="PIRNR007764"/>
    </source>
</evidence>
<dbReference type="InterPro" id="IPR008591">
    <property type="entry name" value="GINS_Sld5"/>
</dbReference>
<keyword evidence="5 6" id="KW-0539">Nucleus</keyword>
<dbReference type="Proteomes" id="UP000192578">
    <property type="component" value="Unassembled WGS sequence"/>
</dbReference>
<gene>
    <name evidence="9" type="ORF">BV898_03730</name>
</gene>
<evidence type="ECO:0000256" key="1">
    <source>
        <dbReference type="ARBA" id="ARBA00004123"/>
    </source>
</evidence>
<feature type="domain" description="GINS subunit" evidence="7">
    <location>
        <begin position="60"/>
        <end position="137"/>
    </location>
</feature>
<protein>
    <recommendedName>
        <fullName evidence="3 6">DNA replication complex GINS protein SLD5</fullName>
    </recommendedName>
</protein>
<keyword evidence="10" id="KW-1185">Reference proteome</keyword>
<dbReference type="SUPFAM" id="SSF158573">
    <property type="entry name" value="GINS helical bundle-like"/>
    <property type="match status" value="1"/>
</dbReference>
<dbReference type="EMBL" id="MTYJ01000018">
    <property type="protein sequence ID" value="OQV22228.1"/>
    <property type="molecule type" value="Genomic_DNA"/>
</dbReference>
<evidence type="ECO:0000256" key="4">
    <source>
        <dbReference type="ARBA" id="ARBA00022705"/>
    </source>
</evidence>
<evidence type="ECO:0000256" key="2">
    <source>
        <dbReference type="ARBA" id="ARBA00008187"/>
    </source>
</evidence>
<dbReference type="Gene3D" id="1.20.58.1030">
    <property type="match status" value="1"/>
</dbReference>
<dbReference type="GO" id="GO:0000811">
    <property type="term" value="C:GINS complex"/>
    <property type="evidence" value="ECO:0007669"/>
    <property type="project" value="UniProtKB-UniRule"/>
</dbReference>
<dbReference type="PANTHER" id="PTHR21206:SF0">
    <property type="entry name" value="DNA REPLICATION COMPLEX GINS PROTEIN SLD5"/>
    <property type="match status" value="1"/>
</dbReference>
<dbReference type="InterPro" id="IPR021151">
    <property type="entry name" value="GINS_A"/>
</dbReference>
<comment type="caution">
    <text evidence="9">The sequence shown here is derived from an EMBL/GenBank/DDBJ whole genome shotgun (WGS) entry which is preliminary data.</text>
</comment>
<evidence type="ECO:0000256" key="5">
    <source>
        <dbReference type="ARBA" id="ARBA00023242"/>
    </source>
</evidence>
<dbReference type="GO" id="GO:0000727">
    <property type="term" value="P:double-strand break repair via break-induced replication"/>
    <property type="evidence" value="ECO:0007669"/>
    <property type="project" value="TreeGrafter"/>
</dbReference>
<dbReference type="Pfam" id="PF16922">
    <property type="entry name" value="SLD5_C"/>
    <property type="match status" value="1"/>
</dbReference>
<reference evidence="10" key="1">
    <citation type="submission" date="2017-01" db="EMBL/GenBank/DDBJ databases">
        <title>Comparative genomics of anhydrobiosis in the tardigrade Hypsibius dujardini.</title>
        <authorList>
            <person name="Yoshida Y."/>
            <person name="Koutsovoulos G."/>
            <person name="Laetsch D."/>
            <person name="Stevens L."/>
            <person name="Kumar S."/>
            <person name="Horikawa D."/>
            <person name="Ishino K."/>
            <person name="Komine S."/>
            <person name="Tomita M."/>
            <person name="Blaxter M."/>
            <person name="Arakawa K."/>
        </authorList>
    </citation>
    <scope>NUCLEOTIDE SEQUENCE [LARGE SCALE GENOMIC DNA]</scope>
    <source>
        <strain evidence="10">Z151</strain>
    </source>
</reference>
<dbReference type="InterPro" id="IPR036224">
    <property type="entry name" value="GINS_bundle-like_dom_sf"/>
</dbReference>
<dbReference type="PANTHER" id="PTHR21206">
    <property type="entry name" value="SLD5 PROTEIN"/>
    <property type="match status" value="1"/>
</dbReference>
<dbReference type="PIRSF" id="PIRSF007764">
    <property type="entry name" value="Sld5"/>
    <property type="match status" value="1"/>
</dbReference>
<dbReference type="CDD" id="cd21692">
    <property type="entry name" value="GINS_B_Sld5"/>
    <property type="match status" value="1"/>
</dbReference>
<evidence type="ECO:0000259" key="7">
    <source>
        <dbReference type="Pfam" id="PF05916"/>
    </source>
</evidence>
<dbReference type="SUPFAM" id="SSF160059">
    <property type="entry name" value="PriA/YqbF domain"/>
    <property type="match status" value="1"/>
</dbReference>
<evidence type="ECO:0000313" key="10">
    <source>
        <dbReference type="Proteomes" id="UP000192578"/>
    </source>
</evidence>
<keyword evidence="4 6" id="KW-0235">DNA replication</keyword>
<comment type="similarity">
    <text evidence="2 6">Belongs to the GINS4/SLD5 family.</text>
</comment>
<comment type="function">
    <text evidence="6">The GINS complex plays an essential role in the initiation of DNA replication.</text>
</comment>
<dbReference type="OrthoDB" id="338231at2759"/>